<comment type="caution">
    <text evidence="3">The sequence shown here is derived from an EMBL/GenBank/DDBJ whole genome shotgun (WGS) entry which is preliminary data.</text>
</comment>
<feature type="region of interest" description="Disordered" evidence="1">
    <location>
        <begin position="141"/>
        <end position="165"/>
    </location>
</feature>
<evidence type="ECO:0000256" key="1">
    <source>
        <dbReference type="SAM" id="MobiDB-lite"/>
    </source>
</evidence>
<keyword evidence="4" id="KW-1185">Reference proteome</keyword>
<dbReference type="AlphaFoldDB" id="A0AAE1C2L0"/>
<dbReference type="EMBL" id="JAUTXT010000013">
    <property type="protein sequence ID" value="KAK3675731.1"/>
    <property type="molecule type" value="Genomic_DNA"/>
</dbReference>
<dbReference type="InterPro" id="IPR020999">
    <property type="entry name" value="Chitin_synth_reg_RCR"/>
</dbReference>
<name>A0AAE1C2L0_9PEZI</name>
<proteinExistence type="predicted"/>
<reference evidence="3" key="1">
    <citation type="submission" date="2023-07" db="EMBL/GenBank/DDBJ databases">
        <title>Black Yeasts Isolated from many extreme environments.</title>
        <authorList>
            <person name="Coleine C."/>
            <person name="Stajich J.E."/>
            <person name="Selbmann L."/>
        </authorList>
    </citation>
    <scope>NUCLEOTIDE SEQUENCE</scope>
    <source>
        <strain evidence="3">CCFEE 5485</strain>
    </source>
</reference>
<accession>A0AAE1C2L0</accession>
<feature type="transmembrane region" description="Helical" evidence="2">
    <location>
        <begin position="39"/>
        <end position="61"/>
    </location>
</feature>
<sequence>MWKRQFSTNGDNGYGDDGYGYGSGYDGYESWWWTPAGMAVRYVIVALLFASVLLFFVGGYYHARRRLRKGLPPLRYHRWLVRQHILNSQQQYGRHQNPPNAYQMENYAPPPPAYNHAEMPPPVYQPPQGASKIMADQSYVHVQPLPPVPTQEEGESSGRPPVPRH</sequence>
<evidence type="ECO:0000256" key="2">
    <source>
        <dbReference type="SAM" id="Phobius"/>
    </source>
</evidence>
<keyword evidence="2" id="KW-0812">Transmembrane</keyword>
<dbReference type="Pfam" id="PF12273">
    <property type="entry name" value="RCR"/>
    <property type="match status" value="1"/>
</dbReference>
<protein>
    <submittedName>
        <fullName evidence="3">Uncharacterized protein</fullName>
    </submittedName>
</protein>
<organism evidence="3 4">
    <name type="scientific">Recurvomyces mirabilis</name>
    <dbReference type="NCBI Taxonomy" id="574656"/>
    <lineage>
        <taxon>Eukaryota</taxon>
        <taxon>Fungi</taxon>
        <taxon>Dikarya</taxon>
        <taxon>Ascomycota</taxon>
        <taxon>Pezizomycotina</taxon>
        <taxon>Dothideomycetes</taxon>
        <taxon>Dothideomycetidae</taxon>
        <taxon>Mycosphaerellales</taxon>
        <taxon>Teratosphaeriaceae</taxon>
        <taxon>Recurvomyces</taxon>
    </lineage>
</organism>
<keyword evidence="2" id="KW-1133">Transmembrane helix</keyword>
<gene>
    <name evidence="3" type="ORF">LTR78_004372</name>
</gene>
<evidence type="ECO:0000313" key="3">
    <source>
        <dbReference type="EMBL" id="KAK3675731.1"/>
    </source>
</evidence>
<evidence type="ECO:0000313" key="4">
    <source>
        <dbReference type="Proteomes" id="UP001274830"/>
    </source>
</evidence>
<keyword evidence="2" id="KW-0472">Membrane</keyword>
<dbReference type="Proteomes" id="UP001274830">
    <property type="component" value="Unassembled WGS sequence"/>
</dbReference>